<evidence type="ECO:0000259" key="2">
    <source>
        <dbReference type="Pfam" id="PF25023"/>
    </source>
</evidence>
<reference evidence="3 4" key="1">
    <citation type="submission" date="2024-06" db="EMBL/GenBank/DDBJ databases">
        <title>Lysinibacillus zambalefons sp. nov., a Novel Firmicute Isolated from the Poon Bato Zambales Hyperalkaline Spring.</title>
        <authorList>
            <person name="Aja J.A."/>
            <person name="Lazaro J.E.H."/>
            <person name="Llorin L.D."/>
            <person name="Lim K.R."/>
            <person name="Teodosio J."/>
            <person name="Dalisay D.S."/>
        </authorList>
    </citation>
    <scope>NUCLEOTIDE SEQUENCE [LARGE SCALE GENOMIC DNA]</scope>
    <source>
        <strain evidence="3 4">M3</strain>
    </source>
</reference>
<dbReference type="Proteomes" id="UP001478862">
    <property type="component" value="Unassembled WGS sequence"/>
</dbReference>
<protein>
    <submittedName>
        <fullName evidence="3">RHS repeat domain-containing protein</fullName>
    </submittedName>
</protein>
<keyword evidence="4" id="KW-1185">Reference proteome</keyword>
<dbReference type="InterPro" id="IPR006530">
    <property type="entry name" value="YD"/>
</dbReference>
<dbReference type="InterPro" id="IPR056823">
    <property type="entry name" value="TEN-like_YD-shell"/>
</dbReference>
<gene>
    <name evidence="3" type="ORF">ABNX05_25860</name>
</gene>
<feature type="domain" description="Teneurin-like YD-shell" evidence="2">
    <location>
        <begin position="173"/>
        <end position="313"/>
    </location>
</feature>
<dbReference type="EMBL" id="JBEGDG010000046">
    <property type="protein sequence ID" value="MEQ6358025.1"/>
    <property type="molecule type" value="Genomic_DNA"/>
</dbReference>
<proteinExistence type="predicted"/>
<dbReference type="Pfam" id="PF25023">
    <property type="entry name" value="TEN_YD-shell"/>
    <property type="match status" value="1"/>
</dbReference>
<accession>A0ABV1MZT4</accession>
<dbReference type="PANTHER" id="PTHR32305">
    <property type="match status" value="1"/>
</dbReference>
<evidence type="ECO:0000313" key="4">
    <source>
        <dbReference type="Proteomes" id="UP001478862"/>
    </source>
</evidence>
<evidence type="ECO:0000256" key="1">
    <source>
        <dbReference type="ARBA" id="ARBA00022737"/>
    </source>
</evidence>
<evidence type="ECO:0000313" key="3">
    <source>
        <dbReference type="EMBL" id="MEQ6358025.1"/>
    </source>
</evidence>
<dbReference type="PANTHER" id="PTHR32305:SF15">
    <property type="entry name" value="PROTEIN RHSA-RELATED"/>
    <property type="match status" value="1"/>
</dbReference>
<name>A0ABV1MZT4_9BACI</name>
<keyword evidence="1" id="KW-0677">Repeat</keyword>
<organism evidence="3 4">
    <name type="scientific">Lysinibacillus zambalensis</name>
    <dbReference type="NCBI Taxonomy" id="3160866"/>
    <lineage>
        <taxon>Bacteria</taxon>
        <taxon>Bacillati</taxon>
        <taxon>Bacillota</taxon>
        <taxon>Bacilli</taxon>
        <taxon>Bacillales</taxon>
        <taxon>Bacillaceae</taxon>
        <taxon>Lysinibacillus</taxon>
    </lineage>
</organism>
<dbReference type="InterPro" id="IPR050708">
    <property type="entry name" value="T6SS_VgrG/RHS"/>
</dbReference>
<dbReference type="NCBIfam" id="TIGR01643">
    <property type="entry name" value="YD_repeat_2x"/>
    <property type="match status" value="1"/>
</dbReference>
<dbReference type="Gene3D" id="2.180.10.10">
    <property type="entry name" value="RHS repeat-associated core"/>
    <property type="match status" value="1"/>
</dbReference>
<sequence length="322" mass="37337">MYQFELDTKGNIIKEIGFDELTRTYERSLGGLVQRIQRPGDRWTAYQHDGLGNVIRADYYDNTWETFGYDKNGSLIETENEHVKVKLDRDPSGQVTKEWQNDHWIASSYDQLGNRSQITSSLGAKIDVARNEMGNVSQITASRLEQENWTASMQYNELGQEIERILPGDVISKWQYDVTGRPTHHRINSQNRDTRRRVYNWDVNHRLRSMVNELTGVKVTYGYDEFSNLVWSNQGGQFDFLHRSVDDVGNLYETKEKTDCVYGAGSRLLETKEATFTYDDEGNLIQKIEKNGDTWKYEYNGNGMMSKVIMPDNTELLSSMTR</sequence>
<comment type="caution">
    <text evidence="3">The sequence shown here is derived from an EMBL/GenBank/DDBJ whole genome shotgun (WGS) entry which is preliminary data.</text>
</comment>
<dbReference type="RefSeq" id="WP_349662307.1">
    <property type="nucleotide sequence ID" value="NZ_JBEGDG010000046.1"/>
</dbReference>